<dbReference type="PANTHER" id="PTHR31218">
    <property type="entry name" value="WAT1-RELATED PROTEIN"/>
    <property type="match status" value="1"/>
</dbReference>
<feature type="transmembrane region" description="Helical" evidence="5">
    <location>
        <begin position="6"/>
        <end position="27"/>
    </location>
</feature>
<evidence type="ECO:0000256" key="1">
    <source>
        <dbReference type="ARBA" id="ARBA00004141"/>
    </source>
</evidence>
<dbReference type="InterPro" id="IPR037185">
    <property type="entry name" value="EmrE-like"/>
</dbReference>
<feature type="transmembrane region" description="Helical" evidence="5">
    <location>
        <begin position="39"/>
        <end position="59"/>
    </location>
</feature>
<evidence type="ECO:0000256" key="2">
    <source>
        <dbReference type="ARBA" id="ARBA00022692"/>
    </source>
</evidence>
<keyword evidence="3 5" id="KW-1133">Transmembrane helix</keyword>
<reference evidence="7" key="1">
    <citation type="submission" date="2025-08" db="UniProtKB">
        <authorList>
            <consortium name="RefSeq"/>
        </authorList>
    </citation>
    <scope>IDENTIFICATION</scope>
</reference>
<feature type="transmembrane region" description="Helical" evidence="5">
    <location>
        <begin position="107"/>
        <end position="135"/>
    </location>
</feature>
<evidence type="ECO:0000256" key="4">
    <source>
        <dbReference type="ARBA" id="ARBA00023136"/>
    </source>
</evidence>
<dbReference type="OrthoDB" id="1746609at2759"/>
<name>A0A1U7ZK43_NELNU</name>
<comment type="subcellular location">
    <subcellularLocation>
        <location evidence="1">Membrane</location>
        <topology evidence="1">Multi-pass membrane protein</topology>
    </subcellularLocation>
</comment>
<dbReference type="RefSeq" id="XP_010254359.1">
    <property type="nucleotide sequence ID" value="XM_010256057.2"/>
</dbReference>
<dbReference type="GO" id="GO:0022857">
    <property type="term" value="F:transmembrane transporter activity"/>
    <property type="evidence" value="ECO:0007669"/>
    <property type="project" value="InterPro"/>
</dbReference>
<keyword evidence="6" id="KW-1185">Reference proteome</keyword>
<dbReference type="OMA" id="GICILAP"/>
<protein>
    <submittedName>
        <fullName evidence="7">WAT1-related protein At5g40210-like</fullName>
    </submittedName>
</protein>
<keyword evidence="2 5" id="KW-0812">Transmembrane</keyword>
<dbReference type="GO" id="GO:0005886">
    <property type="term" value="C:plasma membrane"/>
    <property type="evidence" value="ECO:0000318"/>
    <property type="project" value="GO_Central"/>
</dbReference>
<evidence type="ECO:0000256" key="3">
    <source>
        <dbReference type="ARBA" id="ARBA00022989"/>
    </source>
</evidence>
<gene>
    <name evidence="7" type="primary">LOC104595352</name>
</gene>
<evidence type="ECO:0000313" key="7">
    <source>
        <dbReference type="RefSeq" id="XP_010254359.1"/>
    </source>
</evidence>
<dbReference type="Proteomes" id="UP000189703">
    <property type="component" value="Unplaced"/>
</dbReference>
<dbReference type="GeneID" id="104595352"/>
<dbReference type="SUPFAM" id="SSF103481">
    <property type="entry name" value="Multidrug resistance efflux transporter EmrE"/>
    <property type="match status" value="1"/>
</dbReference>
<dbReference type="InParanoid" id="A0A1U7ZK43"/>
<proteinExistence type="predicted"/>
<organism evidence="6 7">
    <name type="scientific">Nelumbo nucifera</name>
    <name type="common">Sacred lotus</name>
    <dbReference type="NCBI Taxonomy" id="4432"/>
    <lineage>
        <taxon>Eukaryota</taxon>
        <taxon>Viridiplantae</taxon>
        <taxon>Streptophyta</taxon>
        <taxon>Embryophyta</taxon>
        <taxon>Tracheophyta</taxon>
        <taxon>Spermatophyta</taxon>
        <taxon>Magnoliopsida</taxon>
        <taxon>Proteales</taxon>
        <taxon>Nelumbonaceae</taxon>
        <taxon>Nelumbo</taxon>
    </lineage>
</organism>
<feature type="transmembrane region" description="Helical" evidence="5">
    <location>
        <begin position="75"/>
        <end position="95"/>
    </location>
</feature>
<dbReference type="KEGG" id="nnu:104595352"/>
<dbReference type="InterPro" id="IPR030184">
    <property type="entry name" value="WAT1-related"/>
</dbReference>
<keyword evidence="4 5" id="KW-0472">Membrane</keyword>
<evidence type="ECO:0000256" key="5">
    <source>
        <dbReference type="SAM" id="Phobius"/>
    </source>
</evidence>
<sequence>MRSGWWSAVPFAGMVVVEFITVILIMLCKAAMLRGMSNFIFIMYSSALCTLFLLPFFFFHRATLPPVTFSHLCKLFLLGLIGILVQIFSYTGLNYSSPMLNSAMSNVLPAFTFILAIIFSVIGSIIIALGFYAVIWGKAQEEELVDSGASAPLLQGNNKLEET</sequence>
<accession>A0A1U7ZK43</accession>
<dbReference type="AlphaFoldDB" id="A0A1U7ZK43"/>
<evidence type="ECO:0000313" key="6">
    <source>
        <dbReference type="Proteomes" id="UP000189703"/>
    </source>
</evidence>